<comment type="similarity">
    <text evidence="1 7">Belongs to the aldehyde dehydrogenase family.</text>
</comment>
<dbReference type="PROSITE" id="PS50994">
    <property type="entry name" value="INTEGRASE"/>
    <property type="match status" value="1"/>
</dbReference>
<feature type="compositionally biased region" description="Basic residues" evidence="8">
    <location>
        <begin position="514"/>
        <end position="526"/>
    </location>
</feature>
<dbReference type="InterPro" id="IPR036397">
    <property type="entry name" value="RNaseH_sf"/>
</dbReference>
<dbReference type="EC" id="1.2.1.3" evidence="4"/>
<protein>
    <recommendedName>
        <fullName evidence="4">aldehyde dehydrogenase (NAD(+))</fullName>
        <ecNumber evidence="4">1.2.1.3</ecNumber>
    </recommendedName>
</protein>
<dbReference type="GO" id="GO:0015074">
    <property type="term" value="P:DNA integration"/>
    <property type="evidence" value="ECO:0007669"/>
    <property type="project" value="InterPro"/>
</dbReference>
<evidence type="ECO:0000256" key="6">
    <source>
        <dbReference type="PROSITE-ProRule" id="PRU10007"/>
    </source>
</evidence>
<feature type="compositionally biased region" description="Basic and acidic residues" evidence="8">
    <location>
        <begin position="496"/>
        <end position="513"/>
    </location>
</feature>
<dbReference type="SUPFAM" id="SSF53720">
    <property type="entry name" value="ALDH-like"/>
    <property type="match status" value="1"/>
</dbReference>
<name>A0A8J5ZF06_9ROSI</name>
<dbReference type="Gene3D" id="3.40.605.10">
    <property type="entry name" value="Aldehyde Dehydrogenase, Chain A, domain 1"/>
    <property type="match status" value="1"/>
</dbReference>
<dbReference type="PROSITE" id="PS00687">
    <property type="entry name" value="ALDEHYDE_DEHYDR_GLU"/>
    <property type="match status" value="1"/>
</dbReference>
<evidence type="ECO:0000256" key="1">
    <source>
        <dbReference type="ARBA" id="ARBA00009986"/>
    </source>
</evidence>
<dbReference type="InterPro" id="IPR016162">
    <property type="entry name" value="Ald_DH_N"/>
</dbReference>
<dbReference type="Gene3D" id="3.30.420.10">
    <property type="entry name" value="Ribonuclease H-like superfamily/Ribonuclease H"/>
    <property type="match status" value="1"/>
</dbReference>
<dbReference type="InterPro" id="IPR025724">
    <property type="entry name" value="GAG-pre-integrase_dom"/>
</dbReference>
<dbReference type="EMBL" id="JAHUZN010000003">
    <property type="protein sequence ID" value="KAG8498496.1"/>
    <property type="molecule type" value="Genomic_DNA"/>
</dbReference>
<evidence type="ECO:0000313" key="11">
    <source>
        <dbReference type="Proteomes" id="UP000701853"/>
    </source>
</evidence>
<comment type="catalytic activity">
    <reaction evidence="5">
        <text>an aldehyde + NAD(+) + H2O = a carboxylate + NADH + 2 H(+)</text>
        <dbReference type="Rhea" id="RHEA:16185"/>
        <dbReference type="ChEBI" id="CHEBI:15377"/>
        <dbReference type="ChEBI" id="CHEBI:15378"/>
        <dbReference type="ChEBI" id="CHEBI:17478"/>
        <dbReference type="ChEBI" id="CHEBI:29067"/>
        <dbReference type="ChEBI" id="CHEBI:57540"/>
        <dbReference type="ChEBI" id="CHEBI:57945"/>
        <dbReference type="EC" id="1.2.1.3"/>
    </reaction>
</comment>
<evidence type="ECO:0000256" key="4">
    <source>
        <dbReference type="ARBA" id="ARBA00024226"/>
    </source>
</evidence>
<feature type="region of interest" description="Disordered" evidence="8">
    <location>
        <begin position="494"/>
        <end position="530"/>
    </location>
</feature>
<proteinExistence type="inferred from homology"/>
<dbReference type="InterPro" id="IPR015590">
    <property type="entry name" value="Aldehyde_DH_dom"/>
</dbReference>
<dbReference type="InterPro" id="IPR012337">
    <property type="entry name" value="RNaseH-like_sf"/>
</dbReference>
<evidence type="ECO:0000259" key="9">
    <source>
        <dbReference type="PROSITE" id="PS50994"/>
    </source>
</evidence>
<accession>A0A8J5ZF06</accession>
<dbReference type="GO" id="GO:0004029">
    <property type="term" value="F:aldehyde dehydrogenase (NAD+) activity"/>
    <property type="evidence" value="ECO:0007669"/>
    <property type="project" value="UniProtKB-EC"/>
</dbReference>
<dbReference type="Pfam" id="PF07727">
    <property type="entry name" value="RVT_2"/>
    <property type="match status" value="1"/>
</dbReference>
<gene>
    <name evidence="10" type="ORF">CXB51_004886</name>
</gene>
<organism evidence="10 11">
    <name type="scientific">Gossypium anomalum</name>
    <dbReference type="NCBI Taxonomy" id="47600"/>
    <lineage>
        <taxon>Eukaryota</taxon>
        <taxon>Viridiplantae</taxon>
        <taxon>Streptophyta</taxon>
        <taxon>Embryophyta</taxon>
        <taxon>Tracheophyta</taxon>
        <taxon>Spermatophyta</taxon>
        <taxon>Magnoliopsida</taxon>
        <taxon>eudicotyledons</taxon>
        <taxon>Gunneridae</taxon>
        <taxon>Pentapetalae</taxon>
        <taxon>rosids</taxon>
        <taxon>malvids</taxon>
        <taxon>Malvales</taxon>
        <taxon>Malvaceae</taxon>
        <taxon>Malvoideae</taxon>
        <taxon>Gossypium</taxon>
    </lineage>
</organism>
<feature type="active site" evidence="6">
    <location>
        <position position="301"/>
    </location>
</feature>
<dbReference type="SUPFAM" id="SSF53098">
    <property type="entry name" value="Ribonuclease H-like"/>
    <property type="match status" value="1"/>
</dbReference>
<dbReference type="InterPro" id="IPR001584">
    <property type="entry name" value="Integrase_cat-core"/>
</dbReference>
<dbReference type="InterPro" id="IPR054722">
    <property type="entry name" value="PolX-like_BBD"/>
</dbReference>
<dbReference type="Pfam" id="PF13976">
    <property type="entry name" value="gag_pre-integrs"/>
    <property type="match status" value="1"/>
</dbReference>
<dbReference type="InterPro" id="IPR013103">
    <property type="entry name" value="RVT_2"/>
</dbReference>
<dbReference type="Pfam" id="PF00171">
    <property type="entry name" value="Aldedh"/>
    <property type="match status" value="1"/>
</dbReference>
<dbReference type="PANTHER" id="PTHR11699">
    <property type="entry name" value="ALDEHYDE DEHYDROGENASE-RELATED"/>
    <property type="match status" value="1"/>
</dbReference>
<evidence type="ECO:0000256" key="3">
    <source>
        <dbReference type="ARBA" id="ARBA00023027"/>
    </source>
</evidence>
<evidence type="ECO:0000256" key="7">
    <source>
        <dbReference type="RuleBase" id="RU003345"/>
    </source>
</evidence>
<dbReference type="OrthoDB" id="1729718at2759"/>
<dbReference type="InterPro" id="IPR016161">
    <property type="entry name" value="Ald_DH/histidinol_DH"/>
</dbReference>
<keyword evidence="2 7" id="KW-0560">Oxidoreductase</keyword>
<evidence type="ECO:0000256" key="2">
    <source>
        <dbReference type="ARBA" id="ARBA00023002"/>
    </source>
</evidence>
<keyword evidence="3" id="KW-0520">NAD</keyword>
<sequence>MAARRISSLLSCSLSYSSLLPKGRFCGVGRVVSGYSTSAGIENPINPCIKVHCTQLLINGDFVDSASGKTFPTYDPRTGDVIAHVAEGDAEDIDRAVCAARKAFDEGPWPKMTAYERSKVLFRFADLLDKHIEELATLETWDNGKRYEQSAKIELPMISRIIRYYAGWADKIHGLTIPADGPHLVQTINEPIGVAGQIFPWNFPLLMFAWKVGPALACGCTIVLKSAEQTPLSALYAAKLLHEAGLPPGVLNVVTGFGPTAGAALASHMDVDKLAFTGSSETRKIVHELASKSNLKPVTLELGGKSPFIVCKDAIKMQAVLAQMDLEDALLGIDKMPSTLTDEEKKRKDRKALTQLHLHLSNEILQDVMKEKTAAALWKRLEQICMSKILTSKLHMKQCFYAHRLEEGASVHEHLTVFKEILSNLEAMEVQYDKEDLGLILLCSLPPSYSTFRDTILYNRESLTVDEVYDFLTSYDKMKYLVVKLDSQGEGLIVRGRQDRNADDDRGRTQERNHRGKSKGRSKSSNRGKTCNFCKKKRHIKSECYKLQNKIKREAANQKGKQLENSGEANVVEDYSNGELLVASVNDSKVSEEWILYSGCTFHMSPNRDWFTTYEIVSEGVVLMENNASCKIAGVGTIKVKMFDGVVRTLTVASSSLSDDDITKLWHMRLGHMSENGMTELSKRGLLDGQGICKLNFCEHCVFGKQKKVRFTRGIHNMKGTLEYIHSDLWGPFRVPSRGGANYMLTFIDDFSRKVWAFFLKQKIDVFSAFKSWKIMIEKQTGKQIKYLRTDNGLEFCSDEFNKLCKSEGIMRHLTVRHTPQQNGVAERMNRTIMEKVRCILSNANLPKSFWAEAASTACFLINRSPSVAIEKKTPQEVWSGNPANYSDLKIFGCPAYAHVDNGKLEPRYIKCVFLGYKASVKGYKLWCPENRKVVISRDVVFDETAMIPNLSLKDSSNKENQKQVEHQINTESTPQAITKIENRYSIAKNKTRREIKPPKKYAEADLVAYALNVAEDIDANQEPYSEAVSCEDLEKWMFAMQEEMESLHKNRTWDLVKLPKGKKAIRCKWVFKKKEETLGVEEPRYKVRLVAKGYSQILGVDFTDVFSSC</sequence>
<dbReference type="InterPro" id="IPR029510">
    <property type="entry name" value="Ald_DH_CS_GLU"/>
</dbReference>
<keyword evidence="11" id="KW-1185">Reference proteome</keyword>
<dbReference type="Pfam" id="PF25597">
    <property type="entry name" value="SH3_retrovirus"/>
    <property type="match status" value="1"/>
</dbReference>
<dbReference type="Proteomes" id="UP000701853">
    <property type="component" value="Chromosome 3"/>
</dbReference>
<dbReference type="Pfam" id="PF00665">
    <property type="entry name" value="rve"/>
    <property type="match status" value="1"/>
</dbReference>
<dbReference type="AlphaFoldDB" id="A0A8J5ZF06"/>
<evidence type="ECO:0000256" key="8">
    <source>
        <dbReference type="SAM" id="MobiDB-lite"/>
    </source>
</evidence>
<reference evidence="10 11" key="1">
    <citation type="journal article" date="2021" name="bioRxiv">
        <title>The Gossypium anomalum genome as a resource for cotton improvement and evolutionary analysis of hybrid incompatibility.</title>
        <authorList>
            <person name="Grover C.E."/>
            <person name="Yuan D."/>
            <person name="Arick M.A."/>
            <person name="Miller E.R."/>
            <person name="Hu G."/>
            <person name="Peterson D.G."/>
            <person name="Wendel J.F."/>
            <person name="Udall J.A."/>
        </authorList>
    </citation>
    <scope>NUCLEOTIDE SEQUENCE [LARGE SCALE GENOMIC DNA]</scope>
    <source>
        <strain evidence="10">JFW-Udall</strain>
        <tissue evidence="10">Leaf</tissue>
    </source>
</reference>
<feature type="domain" description="Integrase catalytic" evidence="9">
    <location>
        <begin position="715"/>
        <end position="883"/>
    </location>
</feature>
<evidence type="ECO:0000256" key="5">
    <source>
        <dbReference type="ARBA" id="ARBA00049194"/>
    </source>
</evidence>
<dbReference type="InterPro" id="IPR057670">
    <property type="entry name" value="SH3_retrovirus"/>
</dbReference>
<evidence type="ECO:0000313" key="10">
    <source>
        <dbReference type="EMBL" id="KAG8498496.1"/>
    </source>
</evidence>
<dbReference type="Pfam" id="PF22936">
    <property type="entry name" value="Pol_BBD"/>
    <property type="match status" value="1"/>
</dbReference>
<dbReference type="FunFam" id="3.40.605.10:FF:000011">
    <property type="entry name" value="ALD5p Mitochondrial aldehyde dehydrogenase"/>
    <property type="match status" value="1"/>
</dbReference>
<comment type="caution">
    <text evidence="10">The sequence shown here is derived from an EMBL/GenBank/DDBJ whole genome shotgun (WGS) entry which is preliminary data.</text>
</comment>
<dbReference type="GO" id="GO:0003676">
    <property type="term" value="F:nucleic acid binding"/>
    <property type="evidence" value="ECO:0007669"/>
    <property type="project" value="InterPro"/>
</dbReference>